<evidence type="ECO:0000313" key="7">
    <source>
        <dbReference type="EMBL" id="KUG51999.1"/>
    </source>
</evidence>
<keyword evidence="4" id="KW-0460">Magnesium</keyword>
<accession>A0A0W8I2Z3</accession>
<dbReference type="PANTHER" id="PTHR43046:SF12">
    <property type="entry name" value="GDP-MANNOSE MANNOSYL HYDROLASE"/>
    <property type="match status" value="1"/>
</dbReference>
<protein>
    <recommendedName>
        <fullName evidence="6">Nudix hydrolase domain-containing protein</fullName>
    </recommendedName>
</protein>
<dbReference type="InterPro" id="IPR020476">
    <property type="entry name" value="Nudix_hydrolase"/>
</dbReference>
<evidence type="ECO:0000256" key="3">
    <source>
        <dbReference type="ARBA" id="ARBA00022801"/>
    </source>
</evidence>
<proteinExistence type="inferred from homology"/>
<dbReference type="InterPro" id="IPR015797">
    <property type="entry name" value="NUDIX_hydrolase-like_dom_sf"/>
</dbReference>
<gene>
    <name evidence="7" type="ORF">AVL62_08720</name>
</gene>
<dbReference type="STRING" id="767452.AVL62_08720"/>
<evidence type="ECO:0000256" key="2">
    <source>
        <dbReference type="ARBA" id="ARBA00005582"/>
    </source>
</evidence>
<organism evidence="7 8">
    <name type="scientific">Serinicoccus chungangensis</name>
    <dbReference type="NCBI Taxonomy" id="767452"/>
    <lineage>
        <taxon>Bacteria</taxon>
        <taxon>Bacillati</taxon>
        <taxon>Actinomycetota</taxon>
        <taxon>Actinomycetes</taxon>
        <taxon>Micrococcales</taxon>
        <taxon>Ornithinimicrobiaceae</taxon>
        <taxon>Serinicoccus</taxon>
    </lineage>
</organism>
<dbReference type="PANTHER" id="PTHR43046">
    <property type="entry name" value="GDP-MANNOSE MANNOSYL HYDROLASE"/>
    <property type="match status" value="1"/>
</dbReference>
<dbReference type="OrthoDB" id="9804442at2"/>
<feature type="domain" description="Nudix hydrolase" evidence="6">
    <location>
        <begin position="4"/>
        <end position="142"/>
    </location>
</feature>
<evidence type="ECO:0000256" key="1">
    <source>
        <dbReference type="ARBA" id="ARBA00001946"/>
    </source>
</evidence>
<dbReference type="AlphaFoldDB" id="A0A0W8I2Z3"/>
<sequence>MEPIQRRTARVIPVSPRGRVLLLRGHDPAVPNQSYWFTIGGRIEPGETARQAAVREMREEVGIVVDENDLRGPFHEGEHNYSFGGLEYHSTSAFFTVALPEDSVHPMGLPGEIITETRWWSPADVWHEPVSNQHIPHIVALAAATTRTAQRPRVG</sequence>
<keyword evidence="8" id="KW-1185">Reference proteome</keyword>
<dbReference type="InterPro" id="IPR000086">
    <property type="entry name" value="NUDIX_hydrolase_dom"/>
</dbReference>
<dbReference type="EMBL" id="LQBL01000031">
    <property type="protein sequence ID" value="KUG51999.1"/>
    <property type="molecule type" value="Genomic_DNA"/>
</dbReference>
<keyword evidence="3 5" id="KW-0378">Hydrolase</keyword>
<dbReference type="Pfam" id="PF00293">
    <property type="entry name" value="NUDIX"/>
    <property type="match status" value="1"/>
</dbReference>
<dbReference type="PROSITE" id="PS00893">
    <property type="entry name" value="NUDIX_BOX"/>
    <property type="match status" value="1"/>
</dbReference>
<reference evidence="7 8" key="1">
    <citation type="submission" date="2015-12" db="EMBL/GenBank/DDBJ databases">
        <title>Serinicoccus chungangenesis strain CD08_5 genome sequencing and assembly.</title>
        <authorList>
            <person name="Chander A.M."/>
            <person name="Kaur G."/>
            <person name="Nair G.R."/>
            <person name="Dhawan D.K."/>
            <person name="Kochhar R.K."/>
            <person name="Mayilraj S."/>
            <person name="Bhadada S.K."/>
        </authorList>
    </citation>
    <scope>NUCLEOTIDE SEQUENCE [LARGE SCALE GENOMIC DNA]</scope>
    <source>
        <strain evidence="7 8">CD08_5</strain>
    </source>
</reference>
<comment type="cofactor">
    <cofactor evidence="1">
        <name>Mg(2+)</name>
        <dbReference type="ChEBI" id="CHEBI:18420"/>
    </cofactor>
</comment>
<dbReference type="PROSITE" id="PS51462">
    <property type="entry name" value="NUDIX"/>
    <property type="match status" value="1"/>
</dbReference>
<dbReference type="Gene3D" id="3.90.79.10">
    <property type="entry name" value="Nucleoside Triphosphate Pyrophosphohydrolase"/>
    <property type="match status" value="1"/>
</dbReference>
<dbReference type="RefSeq" id="WP_058892294.1">
    <property type="nucleotide sequence ID" value="NZ_LQBL01000031.1"/>
</dbReference>
<comment type="caution">
    <text evidence="7">The sequence shown here is derived from an EMBL/GenBank/DDBJ whole genome shotgun (WGS) entry which is preliminary data.</text>
</comment>
<dbReference type="Proteomes" id="UP000054837">
    <property type="component" value="Unassembled WGS sequence"/>
</dbReference>
<comment type="similarity">
    <text evidence="2 5">Belongs to the Nudix hydrolase family.</text>
</comment>
<evidence type="ECO:0000256" key="4">
    <source>
        <dbReference type="ARBA" id="ARBA00022842"/>
    </source>
</evidence>
<dbReference type="InterPro" id="IPR020084">
    <property type="entry name" value="NUDIX_hydrolase_CS"/>
</dbReference>
<evidence type="ECO:0000256" key="5">
    <source>
        <dbReference type="RuleBase" id="RU003476"/>
    </source>
</evidence>
<name>A0A0W8I2Z3_9MICO</name>
<dbReference type="CDD" id="cd04685">
    <property type="entry name" value="NUDIX_Hydrolase"/>
    <property type="match status" value="1"/>
</dbReference>
<evidence type="ECO:0000259" key="6">
    <source>
        <dbReference type="PROSITE" id="PS51462"/>
    </source>
</evidence>
<dbReference type="PRINTS" id="PR00502">
    <property type="entry name" value="NUDIXFAMILY"/>
</dbReference>
<dbReference type="GO" id="GO:0016787">
    <property type="term" value="F:hydrolase activity"/>
    <property type="evidence" value="ECO:0007669"/>
    <property type="project" value="UniProtKB-KW"/>
</dbReference>
<dbReference type="SUPFAM" id="SSF55811">
    <property type="entry name" value="Nudix"/>
    <property type="match status" value="1"/>
</dbReference>
<evidence type="ECO:0000313" key="8">
    <source>
        <dbReference type="Proteomes" id="UP000054837"/>
    </source>
</evidence>